<protein>
    <submittedName>
        <fullName evidence="2">Uncharacterized protein</fullName>
    </submittedName>
</protein>
<dbReference type="GO" id="GO:0009941">
    <property type="term" value="C:chloroplast envelope"/>
    <property type="evidence" value="ECO:0007669"/>
    <property type="project" value="TreeGrafter"/>
</dbReference>
<dbReference type="EMBL" id="CAKKNE010000004">
    <property type="protein sequence ID" value="CAH0373083.1"/>
    <property type="molecule type" value="Genomic_DNA"/>
</dbReference>
<keyword evidence="3" id="KW-1185">Reference proteome</keyword>
<dbReference type="PANTHER" id="PTHR47380:SF4">
    <property type="entry name" value="OS02G0533000 PROTEIN"/>
    <property type="match status" value="1"/>
</dbReference>
<accession>A0A8J2SME7</accession>
<feature type="transmembrane region" description="Helical" evidence="1">
    <location>
        <begin position="89"/>
        <end position="118"/>
    </location>
</feature>
<feature type="transmembrane region" description="Helical" evidence="1">
    <location>
        <begin position="407"/>
        <end position="428"/>
    </location>
</feature>
<dbReference type="InterPro" id="IPR044200">
    <property type="entry name" value="At5g03900-like"/>
</dbReference>
<organism evidence="2 3">
    <name type="scientific">Pelagomonas calceolata</name>
    <dbReference type="NCBI Taxonomy" id="35677"/>
    <lineage>
        <taxon>Eukaryota</taxon>
        <taxon>Sar</taxon>
        <taxon>Stramenopiles</taxon>
        <taxon>Ochrophyta</taxon>
        <taxon>Pelagophyceae</taxon>
        <taxon>Pelagomonadales</taxon>
        <taxon>Pelagomonadaceae</taxon>
        <taxon>Pelagomonas</taxon>
    </lineage>
</organism>
<dbReference type="AlphaFoldDB" id="A0A8J2SME7"/>
<comment type="caution">
    <text evidence="2">The sequence shown here is derived from an EMBL/GenBank/DDBJ whole genome shotgun (WGS) entry which is preliminary data.</text>
</comment>
<evidence type="ECO:0000313" key="2">
    <source>
        <dbReference type="EMBL" id="CAH0373083.1"/>
    </source>
</evidence>
<reference evidence="2" key="1">
    <citation type="submission" date="2021-11" db="EMBL/GenBank/DDBJ databases">
        <authorList>
            <consortium name="Genoscope - CEA"/>
            <person name="William W."/>
        </authorList>
    </citation>
    <scope>NUCLEOTIDE SEQUENCE</scope>
</reference>
<evidence type="ECO:0000313" key="3">
    <source>
        <dbReference type="Proteomes" id="UP000789595"/>
    </source>
</evidence>
<proteinExistence type="predicted"/>
<keyword evidence="1" id="KW-0812">Transmembrane</keyword>
<sequence>MDDKQLLAVLERQRYRATALDVSLKTGATVEDSEEALAQLLAACGGSYEFRGEIVVYIFPSNVKSKLGARRANARLQHILTAAATAAQYAVGAFVLLATLFVAVVVVLFVVAAAVAALRGDGRSRSRGPNIRGGIRELHELVRTWNLFTSLYWCCGGTNPFFRPVPFGFYPYYYGPFGGYGYGYGYPGYGYGYGLGSALRHARRRRNVARTRAVVRDGVVVAVPAEEAPLTEDLPVATAVDEEDREALLDDEGGASPPNPSDDALSALHAFLFGGPGARTADHWRAVGGVIASRGGVIAPEDLAPHLPAPPMKLRGSEAAAAVAVVHFRGRPRRCEEGGGVVFEFPELVGGAPADGDDALCEAPVPFAGLSFERTLCCAGLVGGNVLALWVLRGAVDGALARAAAFFYYYSLAILAIPLVRFGVHVLANRRREERNATRRALADELRRLRDEDSSGVAARVRFAERCSM</sequence>
<feature type="transmembrane region" description="Helical" evidence="1">
    <location>
        <begin position="376"/>
        <end position="395"/>
    </location>
</feature>
<evidence type="ECO:0000256" key="1">
    <source>
        <dbReference type="SAM" id="Phobius"/>
    </source>
</evidence>
<gene>
    <name evidence="2" type="ORF">PECAL_4P02550</name>
</gene>
<keyword evidence="1" id="KW-1133">Transmembrane helix</keyword>
<dbReference type="Proteomes" id="UP000789595">
    <property type="component" value="Unassembled WGS sequence"/>
</dbReference>
<keyword evidence="1" id="KW-0472">Membrane</keyword>
<dbReference type="PANTHER" id="PTHR47380">
    <property type="entry name" value="OS02G0533000 PROTEIN"/>
    <property type="match status" value="1"/>
</dbReference>
<name>A0A8J2SME7_9STRA</name>